<evidence type="ECO:0000313" key="4">
    <source>
        <dbReference type="Proteomes" id="UP000509623"/>
    </source>
</evidence>
<organism evidence="1 3">
    <name type="scientific">Caproicibacterium lactatifermentans</name>
    <dbReference type="NCBI Taxonomy" id="2666138"/>
    <lineage>
        <taxon>Bacteria</taxon>
        <taxon>Bacillati</taxon>
        <taxon>Bacillota</taxon>
        <taxon>Clostridia</taxon>
        <taxon>Eubacteriales</taxon>
        <taxon>Oscillospiraceae</taxon>
        <taxon>Caproicibacterium</taxon>
    </lineage>
</organism>
<keyword evidence="4" id="KW-1185">Reference proteome</keyword>
<name>A0A859DRD3_9FIRM</name>
<accession>A0A859DRD3</accession>
<dbReference type="KEGG" id="clf:GJQ69_09540"/>
<evidence type="ECO:0000313" key="1">
    <source>
        <dbReference type="EMBL" id="QKN24697.1"/>
    </source>
</evidence>
<evidence type="ECO:0000313" key="2">
    <source>
        <dbReference type="EMBL" id="QKO30196.1"/>
    </source>
</evidence>
<dbReference type="EMBL" id="CP046051">
    <property type="protein sequence ID" value="QKN24697.1"/>
    <property type="molecule type" value="Genomic_DNA"/>
</dbReference>
<proteinExistence type="predicted"/>
<dbReference type="Proteomes" id="UP000509623">
    <property type="component" value="Chromosome"/>
</dbReference>
<dbReference type="EMBL" id="CP046161">
    <property type="protein sequence ID" value="QKO30196.1"/>
    <property type="molecule type" value="Genomic_DNA"/>
</dbReference>
<sequence>MAARQNEPLPLRPHHGLCLLHYIGRGYSDAFTQNMSKKAVHLREEPDTEIVLCTQTDSLCDSCPNRCGTHCSSEKPKRYDEAVLRLCGLQAAQTLPWRELRRRCRQLAQSGMESVCGDCQWFTLCREVERT</sequence>
<dbReference type="AlphaFoldDB" id="A0A859DRD3"/>
<dbReference type="Pfam" id="PF06935">
    <property type="entry name" value="DUF1284"/>
    <property type="match status" value="1"/>
</dbReference>
<reference evidence="2" key="3">
    <citation type="journal article" date="2022" name="Int. J. Syst. Evol. Microbiol.">
        <title>Caproicibacterium lactatifermentans sp. nov., isolated from pit clay used for the production of Chinese strong aroma-type liquor.</title>
        <authorList>
            <person name="Wang H."/>
            <person name="Gu Y."/>
            <person name="Zhao D."/>
            <person name="Qiao Z."/>
            <person name="Zheng J."/>
            <person name="Gao J."/>
            <person name="Ren C."/>
            <person name="Xu Y."/>
        </authorList>
    </citation>
    <scope>NUCLEOTIDE SEQUENCE</scope>
    <source>
        <strain evidence="2">JNU-WLY1368</strain>
    </source>
</reference>
<gene>
    <name evidence="1" type="ORF">GJQ69_09540</name>
    <name evidence="2" type="ORF">GKP14_03695</name>
</gene>
<dbReference type="RefSeq" id="WP_086036760.1">
    <property type="nucleotide sequence ID" value="NZ_CP046051.1"/>
</dbReference>
<reference evidence="3 4" key="1">
    <citation type="submission" date="2019-11" db="EMBL/GenBank/DDBJ databases">
        <authorList>
            <person name="Ren C."/>
            <person name="Wang H."/>
            <person name="Xu Y."/>
        </authorList>
    </citation>
    <scope>NUCLEOTIDE SEQUENCE [LARGE SCALE GENOMIC DNA]</scope>
    <source>
        <strain evidence="4">JNU-WLY1368</strain>
        <strain evidence="1 3">LBM 19010</strain>
    </source>
</reference>
<evidence type="ECO:0000313" key="3">
    <source>
        <dbReference type="Proteomes" id="UP000501316"/>
    </source>
</evidence>
<reference evidence="2" key="2">
    <citation type="journal article" date="2021" name="Appl. Environ. Microbiol.">
        <title>Adaptability of a Caproate-Producing Bacterium Contributes to Its Dominance in an Anaerobic Fermentation System.</title>
        <authorList>
            <person name="Wang H."/>
            <person name="Gu Y."/>
            <person name="Zhou W."/>
            <person name="Zhao D."/>
            <person name="Qiao Z."/>
            <person name="Zheng J."/>
            <person name="Gao J."/>
            <person name="Chen X."/>
            <person name="Ren C."/>
            <person name="Xu Y."/>
        </authorList>
    </citation>
    <scope>NUCLEOTIDE SEQUENCE</scope>
    <source>
        <strain evidence="2">JNU-WLY1368</strain>
    </source>
</reference>
<dbReference type="InterPro" id="IPR009702">
    <property type="entry name" value="DUF1284"/>
</dbReference>
<dbReference type="Proteomes" id="UP000501316">
    <property type="component" value="Chromosome"/>
</dbReference>
<protein>
    <submittedName>
        <fullName evidence="1">DUF1284 domain-containing protein</fullName>
    </submittedName>
</protein>